<dbReference type="EMBL" id="GGEC01012963">
    <property type="protein sequence ID" value="MBW93446.1"/>
    <property type="molecule type" value="Transcribed_RNA"/>
</dbReference>
<evidence type="ECO:0000313" key="1">
    <source>
        <dbReference type="EMBL" id="MBW93446.1"/>
    </source>
</evidence>
<name>A0A2P2JIY7_RHIMU</name>
<organism evidence="1">
    <name type="scientific">Rhizophora mucronata</name>
    <name type="common">Asiatic mangrove</name>
    <dbReference type="NCBI Taxonomy" id="61149"/>
    <lineage>
        <taxon>Eukaryota</taxon>
        <taxon>Viridiplantae</taxon>
        <taxon>Streptophyta</taxon>
        <taxon>Embryophyta</taxon>
        <taxon>Tracheophyta</taxon>
        <taxon>Spermatophyta</taxon>
        <taxon>Magnoliopsida</taxon>
        <taxon>eudicotyledons</taxon>
        <taxon>Gunneridae</taxon>
        <taxon>Pentapetalae</taxon>
        <taxon>rosids</taxon>
        <taxon>fabids</taxon>
        <taxon>Malpighiales</taxon>
        <taxon>Rhizophoraceae</taxon>
        <taxon>Rhizophora</taxon>
    </lineage>
</organism>
<accession>A0A2P2JIY7</accession>
<sequence>MQVLIRIKMPPKAKRAALNLLILPEKDSLEHKNNHPKFQLHSLELHFRK</sequence>
<dbReference type="AlphaFoldDB" id="A0A2P2JIY7"/>
<proteinExistence type="predicted"/>
<reference evidence="1" key="1">
    <citation type="submission" date="2018-02" db="EMBL/GenBank/DDBJ databases">
        <title>Rhizophora mucronata_Transcriptome.</title>
        <authorList>
            <person name="Meera S.P."/>
            <person name="Sreeshan A."/>
            <person name="Augustine A."/>
        </authorList>
    </citation>
    <scope>NUCLEOTIDE SEQUENCE</scope>
    <source>
        <tissue evidence="1">Leaf</tissue>
    </source>
</reference>
<protein>
    <submittedName>
        <fullName evidence="1">Uncharacterized protein MANES_10G072600</fullName>
    </submittedName>
</protein>